<feature type="chain" id="PRO_5024419138" evidence="2">
    <location>
        <begin position="21"/>
        <end position="87"/>
    </location>
</feature>
<dbReference type="WBParaSite" id="TMUE_1000003973.1">
    <property type="protein sequence ID" value="TMUE_1000003973.1"/>
    <property type="gene ID" value="WBGene00286722"/>
</dbReference>
<name>A0A5S6Q9V5_TRIMR</name>
<feature type="compositionally biased region" description="Basic residues" evidence="1">
    <location>
        <begin position="60"/>
        <end position="87"/>
    </location>
</feature>
<reference evidence="4" key="1">
    <citation type="submission" date="2019-12" db="UniProtKB">
        <authorList>
            <consortium name="WormBaseParasite"/>
        </authorList>
    </citation>
    <scope>IDENTIFICATION</scope>
</reference>
<evidence type="ECO:0000313" key="4">
    <source>
        <dbReference type="WBParaSite" id="TMUE_1000003973.1"/>
    </source>
</evidence>
<evidence type="ECO:0000256" key="1">
    <source>
        <dbReference type="SAM" id="MobiDB-lite"/>
    </source>
</evidence>
<evidence type="ECO:0000256" key="2">
    <source>
        <dbReference type="SAM" id="SignalP"/>
    </source>
</evidence>
<feature type="signal peptide" evidence="2">
    <location>
        <begin position="1"/>
        <end position="20"/>
    </location>
</feature>
<dbReference type="Proteomes" id="UP000046395">
    <property type="component" value="Unassembled WGS sequence"/>
</dbReference>
<sequence length="87" mass="10214">MLRLGLFVLFTIVLMEVVESQRGRTGDMMVQDGSISEDVSAAAARPRRPARPVRPAQERKNRRKLPRRERPPRRPKNKIARRRSRRQ</sequence>
<keyword evidence="2" id="KW-0732">Signal</keyword>
<organism evidence="3 4">
    <name type="scientific">Trichuris muris</name>
    <name type="common">Mouse whipworm</name>
    <dbReference type="NCBI Taxonomy" id="70415"/>
    <lineage>
        <taxon>Eukaryota</taxon>
        <taxon>Metazoa</taxon>
        <taxon>Ecdysozoa</taxon>
        <taxon>Nematoda</taxon>
        <taxon>Enoplea</taxon>
        <taxon>Dorylaimia</taxon>
        <taxon>Trichinellida</taxon>
        <taxon>Trichuridae</taxon>
        <taxon>Trichuris</taxon>
    </lineage>
</organism>
<keyword evidence="3" id="KW-1185">Reference proteome</keyword>
<proteinExistence type="predicted"/>
<evidence type="ECO:0000313" key="3">
    <source>
        <dbReference type="Proteomes" id="UP000046395"/>
    </source>
</evidence>
<accession>A0A5S6Q9V5</accession>
<protein>
    <submittedName>
        <fullName evidence="4">Uncharacterized protein</fullName>
    </submittedName>
</protein>
<feature type="region of interest" description="Disordered" evidence="1">
    <location>
        <begin position="21"/>
        <end position="87"/>
    </location>
</feature>
<dbReference type="AlphaFoldDB" id="A0A5S6Q9V5"/>